<evidence type="ECO:0000256" key="1">
    <source>
        <dbReference type="SAM" id="MobiDB-lite"/>
    </source>
</evidence>
<accession>A0AAQ3NCS2</accession>
<organism evidence="4 5">
    <name type="scientific">Vigna mungo</name>
    <name type="common">Black gram</name>
    <name type="synonym">Phaseolus mungo</name>
    <dbReference type="NCBI Taxonomy" id="3915"/>
    <lineage>
        <taxon>Eukaryota</taxon>
        <taxon>Viridiplantae</taxon>
        <taxon>Streptophyta</taxon>
        <taxon>Embryophyta</taxon>
        <taxon>Tracheophyta</taxon>
        <taxon>Spermatophyta</taxon>
        <taxon>Magnoliopsida</taxon>
        <taxon>eudicotyledons</taxon>
        <taxon>Gunneridae</taxon>
        <taxon>Pentapetalae</taxon>
        <taxon>rosids</taxon>
        <taxon>fabids</taxon>
        <taxon>Fabales</taxon>
        <taxon>Fabaceae</taxon>
        <taxon>Papilionoideae</taxon>
        <taxon>50 kb inversion clade</taxon>
        <taxon>NPAAA clade</taxon>
        <taxon>indigoferoid/millettioid clade</taxon>
        <taxon>Phaseoleae</taxon>
        <taxon>Vigna</taxon>
    </lineage>
</organism>
<feature type="domain" description="PB1-like" evidence="3">
    <location>
        <begin position="3"/>
        <end position="95"/>
    </location>
</feature>
<protein>
    <recommendedName>
        <fullName evidence="6">Transposase MuDR plant domain-containing protein</fullName>
    </recommendedName>
</protein>
<dbReference type="EMBL" id="CP144695">
    <property type="protein sequence ID" value="WVZ06178.1"/>
    <property type="molecule type" value="Genomic_DNA"/>
</dbReference>
<evidence type="ECO:0000259" key="3">
    <source>
        <dbReference type="Pfam" id="PF26130"/>
    </source>
</evidence>
<gene>
    <name evidence="4" type="ORF">V8G54_019524</name>
</gene>
<dbReference type="Pfam" id="PF26130">
    <property type="entry name" value="PB1-like"/>
    <property type="match status" value="1"/>
</dbReference>
<evidence type="ECO:0000259" key="2">
    <source>
        <dbReference type="Pfam" id="PF03108"/>
    </source>
</evidence>
<dbReference type="PANTHER" id="PTHR31973">
    <property type="entry name" value="POLYPROTEIN, PUTATIVE-RELATED"/>
    <property type="match status" value="1"/>
</dbReference>
<evidence type="ECO:0000313" key="5">
    <source>
        <dbReference type="Proteomes" id="UP001374535"/>
    </source>
</evidence>
<dbReference type="InterPro" id="IPR004332">
    <property type="entry name" value="Transposase_MuDR"/>
</dbReference>
<evidence type="ECO:0008006" key="6">
    <source>
        <dbReference type="Google" id="ProtNLM"/>
    </source>
</evidence>
<feature type="region of interest" description="Disordered" evidence="1">
    <location>
        <begin position="191"/>
        <end position="214"/>
    </location>
</feature>
<dbReference type="Proteomes" id="UP001374535">
    <property type="component" value="Chromosome 6"/>
</dbReference>
<dbReference type="Pfam" id="PF03108">
    <property type="entry name" value="DBD_Tnp_Mut"/>
    <property type="match status" value="1"/>
</dbReference>
<sequence length="399" mass="45622">MNDECIKVVVHYIGHFVTDDNGKLKFDGERVEWSYDLDLWSYFGIVALVKDLVNIDMKEFWYSLGGQSVDPDRLKLLTDDRGVMHMLNIARLNGEGEMLDGEGEGNIEVEREMVEGVGEGNIEVETEMGYVDGEFHGHTEIGRKMVDGQGDAHDVKEAEVHEVEDVKVHHVEEAEVYELHDFELEDLGEDDDVDESEGEGVHEVETEKEYVDDDVSEESLIDVSIQQEPSTPVGECSRTIDNDCIDDVCGLSDNEWLSEELNSGPDSEDDDDSTKIRFPTFSMPKSLEAYKWEVGTYFAKKKEFTNAIRTYALSNERNLKFIKNDEKRVSVKCLGGKGNCKWYAYCSFRCDVNAWQLRKMFDGHSCSRDFNVKLMTSKWLSERMEKTVRENPTRKGHGH</sequence>
<dbReference type="PANTHER" id="PTHR31973:SF187">
    <property type="entry name" value="MUTATOR TRANSPOSASE MUDRA PROTEIN"/>
    <property type="match status" value="1"/>
</dbReference>
<feature type="compositionally biased region" description="Basic and acidic residues" evidence="1">
    <location>
        <begin position="199"/>
        <end position="209"/>
    </location>
</feature>
<name>A0AAQ3NCS2_VIGMU</name>
<proteinExistence type="predicted"/>
<evidence type="ECO:0000313" key="4">
    <source>
        <dbReference type="EMBL" id="WVZ06178.1"/>
    </source>
</evidence>
<reference evidence="4 5" key="1">
    <citation type="journal article" date="2023" name="Life. Sci Alliance">
        <title>Evolutionary insights into 3D genome organization and epigenetic landscape of Vigna mungo.</title>
        <authorList>
            <person name="Junaid A."/>
            <person name="Singh B."/>
            <person name="Bhatia S."/>
        </authorList>
    </citation>
    <scope>NUCLEOTIDE SEQUENCE [LARGE SCALE GENOMIC DNA]</scope>
    <source>
        <strain evidence="4">Urdbean</strain>
    </source>
</reference>
<keyword evidence="5" id="KW-1185">Reference proteome</keyword>
<dbReference type="InterPro" id="IPR058594">
    <property type="entry name" value="PB1-like_dom_pln"/>
</dbReference>
<dbReference type="AlphaFoldDB" id="A0AAQ3NCS2"/>
<feature type="domain" description="Transposase MuDR plant" evidence="2">
    <location>
        <begin position="291"/>
        <end position="344"/>
    </location>
</feature>